<dbReference type="PANTHER" id="PTHR47751:SF1">
    <property type="entry name" value="SUPERFAMILY HYDROLASE, PUTATIVE (AFU_ORTHOLOGUE AFUA_2G16580)-RELATED"/>
    <property type="match status" value="1"/>
</dbReference>
<evidence type="ECO:0000313" key="2">
    <source>
        <dbReference type="EMBL" id="SFI40298.1"/>
    </source>
</evidence>
<reference evidence="3" key="1">
    <citation type="submission" date="2016-10" db="EMBL/GenBank/DDBJ databases">
        <authorList>
            <person name="Varghese N."/>
            <person name="Submissions S."/>
        </authorList>
    </citation>
    <scope>NUCLEOTIDE SEQUENCE [LARGE SCALE GENOMIC DNA]</scope>
    <source>
        <strain evidence="3">CGMCC 4.2126</strain>
    </source>
</reference>
<feature type="domain" description="Xaa-Pro dipeptidyl-peptidase-like" evidence="1">
    <location>
        <begin position="48"/>
        <end position="301"/>
    </location>
</feature>
<dbReference type="InterPro" id="IPR029058">
    <property type="entry name" value="AB_hydrolase_fold"/>
</dbReference>
<proteinExistence type="predicted"/>
<dbReference type="Gene3D" id="3.40.50.1820">
    <property type="entry name" value="alpha/beta hydrolase"/>
    <property type="match status" value="1"/>
</dbReference>
<sequence>MRRGRPSFPAEHGDFPRTRTVWPSLPLASGAGAVQTGGVIERVEFDVDGVRLAGDLRVPATAGPRPALVLTGPFTGTRDQVAGLYAARLAEAGYVTLAFDHRNWGESGGIPRCHEDAQGKLHDLRAAVSLLRSRPEVDGGRIGAVGICLGAGYALRFAAFDPRVKVFAGIAGAYNNPYGMRAGMSPGGYQDALASFTEVLERQDRGGEVAYLPAVAAEGEAAMPGDEPFAYYGTERGGSAHWRNEVTRASLRELITVDNMTGADFLSPKPGLIVHGVVDRFCSPEGAEEAYKRMDGPKKIVWLDTRLHIDLYDTEPHVTRAVEATVAFLGEHL</sequence>
<keyword evidence="3" id="KW-1185">Reference proteome</keyword>
<organism evidence="2 3">
    <name type="scientific">Streptosporangium canum</name>
    <dbReference type="NCBI Taxonomy" id="324952"/>
    <lineage>
        <taxon>Bacteria</taxon>
        <taxon>Bacillati</taxon>
        <taxon>Actinomycetota</taxon>
        <taxon>Actinomycetes</taxon>
        <taxon>Streptosporangiales</taxon>
        <taxon>Streptosporangiaceae</taxon>
        <taxon>Streptosporangium</taxon>
    </lineage>
</organism>
<gene>
    <name evidence="2" type="ORF">SAMN05216275_10351</name>
</gene>
<name>A0A1I3HWZ9_9ACTN</name>
<dbReference type="RefSeq" id="WP_093885830.1">
    <property type="nucleotide sequence ID" value="NZ_FOQY01000003.1"/>
</dbReference>
<protein>
    <recommendedName>
        <fullName evidence="1">Xaa-Pro dipeptidyl-peptidase-like domain-containing protein</fullName>
    </recommendedName>
</protein>
<evidence type="ECO:0000259" key="1">
    <source>
        <dbReference type="Pfam" id="PF02129"/>
    </source>
</evidence>
<dbReference type="GeneID" id="96296827"/>
<dbReference type="GO" id="GO:0016787">
    <property type="term" value="F:hydrolase activity"/>
    <property type="evidence" value="ECO:0007669"/>
    <property type="project" value="InterPro"/>
</dbReference>
<dbReference type="Pfam" id="PF02129">
    <property type="entry name" value="Peptidase_S15"/>
    <property type="match status" value="1"/>
</dbReference>
<dbReference type="Proteomes" id="UP000199111">
    <property type="component" value="Unassembled WGS sequence"/>
</dbReference>
<dbReference type="InterPro" id="IPR051411">
    <property type="entry name" value="Polyketide_trans_af380"/>
</dbReference>
<dbReference type="AlphaFoldDB" id="A0A1I3HWZ9"/>
<accession>A0A1I3HWZ9</accession>
<dbReference type="Gene3D" id="1.10.10.800">
    <property type="match status" value="1"/>
</dbReference>
<dbReference type="EMBL" id="FOQY01000003">
    <property type="protein sequence ID" value="SFI40298.1"/>
    <property type="molecule type" value="Genomic_DNA"/>
</dbReference>
<dbReference type="SUPFAM" id="SSF53474">
    <property type="entry name" value="alpha/beta-Hydrolases"/>
    <property type="match status" value="1"/>
</dbReference>
<dbReference type="InterPro" id="IPR000383">
    <property type="entry name" value="Xaa-Pro-like_dom"/>
</dbReference>
<dbReference type="PANTHER" id="PTHR47751">
    <property type="entry name" value="SUPERFAMILY HYDROLASE, PUTATIVE (AFU_ORTHOLOGUE AFUA_2G16580)-RELATED"/>
    <property type="match status" value="1"/>
</dbReference>
<evidence type="ECO:0000313" key="3">
    <source>
        <dbReference type="Proteomes" id="UP000199111"/>
    </source>
</evidence>